<evidence type="ECO:0000313" key="2">
    <source>
        <dbReference type="EMBL" id="SQD80264.1"/>
    </source>
</evidence>
<feature type="transmembrane region" description="Helical" evidence="1">
    <location>
        <begin position="7"/>
        <end position="34"/>
    </location>
</feature>
<feature type="transmembrane region" description="Helical" evidence="1">
    <location>
        <begin position="209"/>
        <end position="235"/>
    </location>
</feature>
<protein>
    <recommendedName>
        <fullName evidence="4">Cobalt transporter</fullName>
    </recommendedName>
</protein>
<dbReference type="EMBL" id="LS483250">
    <property type="protein sequence ID" value="SQD80264.1"/>
    <property type="molecule type" value="Genomic_DNA"/>
</dbReference>
<proteinExistence type="predicted"/>
<dbReference type="RefSeq" id="WP_112717481.1">
    <property type="nucleotide sequence ID" value="NZ_LS483250.1"/>
</dbReference>
<keyword evidence="3" id="KW-1185">Reference proteome</keyword>
<feature type="transmembrane region" description="Helical" evidence="1">
    <location>
        <begin position="147"/>
        <end position="165"/>
    </location>
</feature>
<evidence type="ECO:0008006" key="4">
    <source>
        <dbReference type="Google" id="ProtNLM"/>
    </source>
</evidence>
<keyword evidence="1" id="KW-1133">Transmembrane helix</keyword>
<sequence length="243" mass="26344">MFFRRIMFSAVMVGMLTGILLSAIQVIGVTPILLDAEVYEVAGESVQIMPNMSGAESHHRDEAWGPEDGVERVGYTVLANVLAAIGFACMLLVAMSQFESRGLVKLTKLQGILWGLAGYFIFFVVPGVGLPPEVPGSSADLLEHRQAWWLLAVCGAAISLVTFVFAPVKFKLFGLLSLALPFVVGAPHFDGPLFSNPDANVVMALTELHQQFIVATTVSNFIFWIALGMSCAWMLKSSLHARL</sequence>
<reference evidence="3" key="1">
    <citation type="submission" date="2018-05" db="EMBL/GenBank/DDBJ databases">
        <authorList>
            <person name="Cea G.-C."/>
            <person name="William W."/>
        </authorList>
    </citation>
    <scope>NUCLEOTIDE SEQUENCE [LARGE SCALE GENOMIC DNA]</scope>
    <source>
        <strain evidence="3">DB21MT 5</strain>
    </source>
</reference>
<gene>
    <name evidence="2" type="ORF">MORIYA_3812</name>
</gene>
<name>A0A330LTJ3_9GAMM</name>
<feature type="transmembrane region" description="Helical" evidence="1">
    <location>
        <begin position="73"/>
        <end position="94"/>
    </location>
</feature>
<evidence type="ECO:0000256" key="1">
    <source>
        <dbReference type="SAM" id="Phobius"/>
    </source>
</evidence>
<dbReference type="Proteomes" id="UP000250163">
    <property type="component" value="Chromosome MORIYA"/>
</dbReference>
<organism evidence="2 3">
    <name type="scientific">Moritella yayanosii</name>
    <dbReference type="NCBI Taxonomy" id="69539"/>
    <lineage>
        <taxon>Bacteria</taxon>
        <taxon>Pseudomonadati</taxon>
        <taxon>Pseudomonadota</taxon>
        <taxon>Gammaproteobacteria</taxon>
        <taxon>Alteromonadales</taxon>
        <taxon>Moritellaceae</taxon>
        <taxon>Moritella</taxon>
    </lineage>
</organism>
<dbReference type="KEGG" id="mya:MORIYA_3812"/>
<dbReference type="NCBIfam" id="TIGR02458">
    <property type="entry name" value="CbtA"/>
    <property type="match status" value="1"/>
</dbReference>
<keyword evidence="1" id="KW-0472">Membrane</keyword>
<evidence type="ECO:0000313" key="3">
    <source>
        <dbReference type="Proteomes" id="UP000250163"/>
    </source>
</evidence>
<accession>A0A330LTJ3</accession>
<feature type="transmembrane region" description="Helical" evidence="1">
    <location>
        <begin position="172"/>
        <end position="189"/>
    </location>
</feature>
<dbReference type="AlphaFoldDB" id="A0A330LTJ3"/>
<dbReference type="InterPro" id="IPR012666">
    <property type="entry name" value="CbtA_put"/>
</dbReference>
<feature type="transmembrane region" description="Helical" evidence="1">
    <location>
        <begin position="106"/>
        <end position="127"/>
    </location>
</feature>
<dbReference type="Pfam" id="PF09490">
    <property type="entry name" value="CbtA"/>
    <property type="match status" value="1"/>
</dbReference>
<keyword evidence="1" id="KW-0812">Transmembrane</keyword>
<dbReference type="OrthoDB" id="9813640at2"/>